<evidence type="ECO:0000313" key="2">
    <source>
        <dbReference type="Proteomes" id="UP000502377"/>
    </source>
</evidence>
<sequence length="91" mass="11021">MTEFKFAILKNEDRLTMKFLSPYRDRNFKFIFKNVLAIRFKTDDRGFKNDDLIIHQFSLKPKGVCEYDFIFASGRRISVKFKRLEIIEKFV</sequence>
<dbReference type="EMBL" id="CP012543">
    <property type="protein sequence ID" value="QCD46645.1"/>
    <property type="molecule type" value="Genomic_DNA"/>
</dbReference>
<dbReference type="KEGG" id="crx:CRECT_0976"/>
<dbReference type="RefSeq" id="WP_004320276.1">
    <property type="nucleotide sequence ID" value="NZ_CAJPTG010000071.1"/>
</dbReference>
<protein>
    <submittedName>
        <fullName evidence="1">Uncharacterized protein</fullName>
    </submittedName>
</protein>
<name>A0A6G5QLQ7_CAMRE</name>
<dbReference type="AlphaFoldDB" id="A0A6G5QLQ7"/>
<gene>
    <name evidence="1" type="ORF">CRECT_0976</name>
</gene>
<evidence type="ECO:0000313" key="1">
    <source>
        <dbReference type="EMBL" id="QCD46645.1"/>
    </source>
</evidence>
<organism evidence="1 2">
    <name type="scientific">Campylobacter rectus</name>
    <name type="common">Wolinella recta</name>
    <dbReference type="NCBI Taxonomy" id="203"/>
    <lineage>
        <taxon>Bacteria</taxon>
        <taxon>Pseudomonadati</taxon>
        <taxon>Campylobacterota</taxon>
        <taxon>Epsilonproteobacteria</taxon>
        <taxon>Campylobacterales</taxon>
        <taxon>Campylobacteraceae</taxon>
        <taxon>Campylobacter</taxon>
    </lineage>
</organism>
<dbReference type="Proteomes" id="UP000502377">
    <property type="component" value="Chromosome"/>
</dbReference>
<accession>A0A6G5QLQ7</accession>
<reference evidence="1 2" key="1">
    <citation type="submission" date="2016-07" db="EMBL/GenBank/DDBJ databases">
        <title>Comparative genomics of the Campylobacter concisus group.</title>
        <authorList>
            <person name="Miller W.G."/>
            <person name="Yee E."/>
            <person name="Chapman M.H."/>
            <person name="Huynh S."/>
            <person name="Bono J.L."/>
            <person name="On S.L.W."/>
            <person name="StLeger J."/>
            <person name="Foster G."/>
            <person name="Parker C.T."/>
        </authorList>
    </citation>
    <scope>NUCLEOTIDE SEQUENCE [LARGE SCALE GENOMIC DNA]</scope>
    <source>
        <strain evidence="1 2">ATCC 33238</strain>
    </source>
</reference>
<proteinExistence type="predicted"/>